<feature type="non-terminal residue" evidence="2">
    <location>
        <position position="248"/>
    </location>
</feature>
<evidence type="ECO:0000256" key="1">
    <source>
        <dbReference type="SAM" id="MobiDB-lite"/>
    </source>
</evidence>
<dbReference type="EMBL" id="JBJQND010000010">
    <property type="protein sequence ID" value="KAL3865045.1"/>
    <property type="molecule type" value="Genomic_DNA"/>
</dbReference>
<proteinExistence type="predicted"/>
<evidence type="ECO:0008006" key="4">
    <source>
        <dbReference type="Google" id="ProtNLM"/>
    </source>
</evidence>
<sequence>MSYIEYVVEVVPKSWIEHTDQELIFANTFILYLLASVYCCSACKTGELPDKEKRTNFNVRIFVTTWCYQKALLKAKQAEETSNVELDEEHKPSPKKRPQHYIHWSDEENGDGAEKRRKPQIETLSAHSSQQRTTIFIHYFQLSVLRKLDTVIENQQEQLNEYSDEIIASPIDSVEELEGFCCKLKENPELIKKMIFYLSSLGGSHLKDSGRRMMNRLGTKRLWSLYGFKGRKGKKAFQDILLCRVLIN</sequence>
<keyword evidence="3" id="KW-1185">Reference proteome</keyword>
<dbReference type="PANTHER" id="PTHR34153:SF2">
    <property type="entry name" value="SI:CH211-262H13.3-RELATED"/>
    <property type="match status" value="1"/>
</dbReference>
<name>A0ABD3VXD1_SINWO</name>
<evidence type="ECO:0000313" key="2">
    <source>
        <dbReference type="EMBL" id="KAL3865045.1"/>
    </source>
</evidence>
<accession>A0ABD3VXD1</accession>
<reference evidence="2 3" key="1">
    <citation type="submission" date="2024-11" db="EMBL/GenBank/DDBJ databases">
        <title>Chromosome-level genome assembly of the freshwater bivalve Anodonta woodiana.</title>
        <authorList>
            <person name="Chen X."/>
        </authorList>
    </citation>
    <scope>NUCLEOTIDE SEQUENCE [LARGE SCALE GENOMIC DNA]</scope>
    <source>
        <strain evidence="2">MN2024</strain>
        <tissue evidence="2">Gills</tissue>
    </source>
</reference>
<protein>
    <recommendedName>
        <fullName evidence="4">DUF4806 domain-containing protein</fullName>
    </recommendedName>
</protein>
<gene>
    <name evidence="2" type="ORF">ACJMK2_006678</name>
</gene>
<feature type="region of interest" description="Disordered" evidence="1">
    <location>
        <begin position="82"/>
        <end position="126"/>
    </location>
</feature>
<dbReference type="PANTHER" id="PTHR34153">
    <property type="entry name" value="SI:CH211-262H13.3-RELATED-RELATED"/>
    <property type="match status" value="1"/>
</dbReference>
<comment type="caution">
    <text evidence="2">The sequence shown here is derived from an EMBL/GenBank/DDBJ whole genome shotgun (WGS) entry which is preliminary data.</text>
</comment>
<evidence type="ECO:0000313" key="3">
    <source>
        <dbReference type="Proteomes" id="UP001634394"/>
    </source>
</evidence>
<dbReference type="Proteomes" id="UP001634394">
    <property type="component" value="Unassembled WGS sequence"/>
</dbReference>
<dbReference type="AlphaFoldDB" id="A0ABD3VXD1"/>
<organism evidence="2 3">
    <name type="scientific">Sinanodonta woodiana</name>
    <name type="common">Chinese pond mussel</name>
    <name type="synonym">Anodonta woodiana</name>
    <dbReference type="NCBI Taxonomy" id="1069815"/>
    <lineage>
        <taxon>Eukaryota</taxon>
        <taxon>Metazoa</taxon>
        <taxon>Spiralia</taxon>
        <taxon>Lophotrochozoa</taxon>
        <taxon>Mollusca</taxon>
        <taxon>Bivalvia</taxon>
        <taxon>Autobranchia</taxon>
        <taxon>Heteroconchia</taxon>
        <taxon>Palaeoheterodonta</taxon>
        <taxon>Unionida</taxon>
        <taxon>Unionoidea</taxon>
        <taxon>Unionidae</taxon>
        <taxon>Unioninae</taxon>
        <taxon>Sinanodonta</taxon>
    </lineage>
</organism>